<reference evidence="9 10" key="1">
    <citation type="journal article" date="2016" name="Front. Microbiol.">
        <title>Comparative Genomics Analysis of Streptomyces Species Reveals Their Adaptation to the Marine Environment and Their Diversity at the Genomic Level.</title>
        <authorList>
            <person name="Tian X."/>
            <person name="Zhang Z."/>
            <person name="Yang T."/>
            <person name="Chen M."/>
            <person name="Li J."/>
            <person name="Chen F."/>
            <person name="Yang J."/>
            <person name="Li W."/>
            <person name="Zhang B."/>
            <person name="Zhang Z."/>
            <person name="Wu J."/>
            <person name="Zhang C."/>
            <person name="Long L."/>
            <person name="Xiao J."/>
        </authorList>
    </citation>
    <scope>NUCLEOTIDE SEQUENCE [LARGE SCALE GENOMIC DNA]</scope>
    <source>
        <strain evidence="9 10">SCSIO 02100</strain>
    </source>
</reference>
<comment type="subcellular location">
    <subcellularLocation>
        <location evidence="1 5">Cytoplasm</location>
    </subcellularLocation>
</comment>
<name>A0A1E7KL33_9ACTN</name>
<comment type="function">
    <text evidence="5">Modulates RecA activity.</text>
</comment>
<evidence type="ECO:0000256" key="4">
    <source>
        <dbReference type="ARBA" id="ARBA00022490"/>
    </source>
</evidence>
<dbReference type="AlphaFoldDB" id="A0A1E7KL33"/>
<proteinExistence type="inferred from homology"/>
<sequence>MERARALCLRLLTSAPRTRSQLAETLRKRDIPDEVTEEVLGECEEAGLIDDAAFAYAWVESRHHSRGLARPALSRELRSRGVDSTLIEGAIEQVDSDQEESTARTLVERKLPGTRGVESSKRIRRLVATLARKGYSEGLALRVVREALAAEGDDLEALERHLPENGV</sequence>
<organism evidence="9 10">
    <name type="scientific">Streptomyces oceani</name>
    <dbReference type="NCBI Taxonomy" id="1075402"/>
    <lineage>
        <taxon>Bacteria</taxon>
        <taxon>Bacillati</taxon>
        <taxon>Actinomycetota</taxon>
        <taxon>Actinomycetes</taxon>
        <taxon>Kitasatosporales</taxon>
        <taxon>Streptomycetaceae</taxon>
        <taxon>Streptomyces</taxon>
    </lineage>
</organism>
<comment type="caution">
    <text evidence="9">The sequence shown here is derived from an EMBL/GenBank/DDBJ whole genome shotgun (WGS) entry which is preliminary data.</text>
</comment>
<dbReference type="InterPro" id="IPR053926">
    <property type="entry name" value="RecX_HTH_1st"/>
</dbReference>
<dbReference type="STRING" id="1075402.AN216_07220"/>
<feature type="domain" description="RecX second three-helical" evidence="6">
    <location>
        <begin position="50"/>
        <end position="90"/>
    </location>
</feature>
<evidence type="ECO:0000259" key="8">
    <source>
        <dbReference type="Pfam" id="PF21982"/>
    </source>
</evidence>
<evidence type="ECO:0000259" key="6">
    <source>
        <dbReference type="Pfam" id="PF02631"/>
    </source>
</evidence>
<evidence type="ECO:0000259" key="7">
    <source>
        <dbReference type="Pfam" id="PF21981"/>
    </source>
</evidence>
<dbReference type="HAMAP" id="MF_01114">
    <property type="entry name" value="RecX"/>
    <property type="match status" value="1"/>
</dbReference>
<evidence type="ECO:0000256" key="1">
    <source>
        <dbReference type="ARBA" id="ARBA00004496"/>
    </source>
</evidence>
<dbReference type="GO" id="GO:0005737">
    <property type="term" value="C:cytoplasm"/>
    <property type="evidence" value="ECO:0007669"/>
    <property type="project" value="UniProtKB-SubCell"/>
</dbReference>
<gene>
    <name evidence="5" type="primary">recX</name>
    <name evidence="9" type="ORF">AN216_07220</name>
</gene>
<dbReference type="PANTHER" id="PTHR33602:SF1">
    <property type="entry name" value="REGULATORY PROTEIN RECX FAMILY PROTEIN"/>
    <property type="match status" value="1"/>
</dbReference>
<protein>
    <recommendedName>
        <fullName evidence="3 5">Regulatory protein RecX</fullName>
    </recommendedName>
</protein>
<dbReference type="EMBL" id="LJGU01000113">
    <property type="protein sequence ID" value="OEV04669.1"/>
    <property type="molecule type" value="Genomic_DNA"/>
</dbReference>
<keyword evidence="4 5" id="KW-0963">Cytoplasm</keyword>
<dbReference type="Gene3D" id="1.10.10.10">
    <property type="entry name" value="Winged helix-like DNA-binding domain superfamily/Winged helix DNA-binding domain"/>
    <property type="match status" value="2"/>
</dbReference>
<dbReference type="Pfam" id="PF21982">
    <property type="entry name" value="RecX_HTH1"/>
    <property type="match status" value="1"/>
</dbReference>
<dbReference type="GO" id="GO:0006282">
    <property type="term" value="P:regulation of DNA repair"/>
    <property type="evidence" value="ECO:0007669"/>
    <property type="project" value="UniProtKB-UniRule"/>
</dbReference>
<dbReference type="PANTHER" id="PTHR33602">
    <property type="entry name" value="REGULATORY PROTEIN RECX FAMILY PROTEIN"/>
    <property type="match status" value="1"/>
</dbReference>
<dbReference type="InterPro" id="IPR036388">
    <property type="entry name" value="WH-like_DNA-bd_sf"/>
</dbReference>
<feature type="domain" description="RecX third three-helical" evidence="7">
    <location>
        <begin position="99"/>
        <end position="143"/>
    </location>
</feature>
<dbReference type="Pfam" id="PF02631">
    <property type="entry name" value="RecX_HTH2"/>
    <property type="match status" value="1"/>
</dbReference>
<evidence type="ECO:0000313" key="10">
    <source>
        <dbReference type="Proteomes" id="UP000176101"/>
    </source>
</evidence>
<evidence type="ECO:0000313" key="9">
    <source>
        <dbReference type="EMBL" id="OEV04669.1"/>
    </source>
</evidence>
<feature type="domain" description="RecX first three-helical" evidence="8">
    <location>
        <begin position="4"/>
        <end position="43"/>
    </location>
</feature>
<dbReference type="PATRIC" id="fig|1075402.3.peg.4240"/>
<dbReference type="Proteomes" id="UP000176101">
    <property type="component" value="Unassembled WGS sequence"/>
</dbReference>
<dbReference type="InterPro" id="IPR053925">
    <property type="entry name" value="RecX_HTH_3rd"/>
</dbReference>
<comment type="similarity">
    <text evidence="2 5">Belongs to the RecX family.</text>
</comment>
<keyword evidence="10" id="KW-1185">Reference proteome</keyword>
<evidence type="ECO:0000256" key="5">
    <source>
        <dbReference type="HAMAP-Rule" id="MF_01114"/>
    </source>
</evidence>
<evidence type="ECO:0000256" key="3">
    <source>
        <dbReference type="ARBA" id="ARBA00018111"/>
    </source>
</evidence>
<dbReference type="InterPro" id="IPR003783">
    <property type="entry name" value="Regulatory_RecX"/>
</dbReference>
<dbReference type="Pfam" id="PF21981">
    <property type="entry name" value="RecX_HTH3"/>
    <property type="match status" value="1"/>
</dbReference>
<evidence type="ECO:0000256" key="2">
    <source>
        <dbReference type="ARBA" id="ARBA00009695"/>
    </source>
</evidence>
<dbReference type="InterPro" id="IPR053924">
    <property type="entry name" value="RecX_HTH_2nd"/>
</dbReference>
<accession>A0A1E7KL33</accession>